<reference evidence="2 3" key="1">
    <citation type="submission" date="2019-03" db="EMBL/GenBank/DDBJ databases">
        <title>Single cell metagenomics reveals metabolic interactions within the superorganism composed of flagellate Streblomastix strix and complex community of Bacteroidetes bacteria on its surface.</title>
        <authorList>
            <person name="Treitli S.C."/>
            <person name="Kolisko M."/>
            <person name="Husnik F."/>
            <person name="Keeling P."/>
            <person name="Hampl V."/>
        </authorList>
    </citation>
    <scope>NUCLEOTIDE SEQUENCE [LARGE SCALE GENOMIC DNA]</scope>
    <source>
        <strain evidence="2">ST1C</strain>
    </source>
</reference>
<organism evidence="2 3">
    <name type="scientific">Streblomastix strix</name>
    <dbReference type="NCBI Taxonomy" id="222440"/>
    <lineage>
        <taxon>Eukaryota</taxon>
        <taxon>Metamonada</taxon>
        <taxon>Preaxostyla</taxon>
        <taxon>Oxymonadida</taxon>
        <taxon>Streblomastigidae</taxon>
        <taxon>Streblomastix</taxon>
    </lineage>
</organism>
<dbReference type="AlphaFoldDB" id="A0A5J4U1I7"/>
<protein>
    <submittedName>
        <fullName evidence="2">Uncharacterized protein</fullName>
    </submittedName>
</protein>
<evidence type="ECO:0000313" key="3">
    <source>
        <dbReference type="Proteomes" id="UP000324800"/>
    </source>
</evidence>
<accession>A0A5J4U1I7</accession>
<evidence type="ECO:0000313" key="2">
    <source>
        <dbReference type="EMBL" id="KAA6363872.1"/>
    </source>
</evidence>
<name>A0A5J4U1I7_9EUKA</name>
<sequence>MDKLELSPKGTMRNLPPVPSFIVFSRSGAVLRSVPSNYDQVPINTIFIALHVFFMNGMNFGDVWKLPQSKVFSEYYRVEEQTFRLTVIEKAIREYVSTGKIARRPPFAFSDYLPPLYALWNSRFLESQTLFGISPLPVASDSTSWKILNQQNVISTLSRLQLLIRNANQHLLIIREILRRLMKNFKSLNLPNGNINEIQEKNSNILVAKLVYTLMCTIARPAQKLQSEFGDDFAKGMYFLFKQSRIGLRQLSLASQNPNDKFFKRMKQQFQQSLNQDRVIENQYWFKYRNFIFREPIGIKQKFDFRFKDDQTVDGVLPPGLAKNPIKLSKQSLQNSSKYALDLFSITEKLHFNKSHIQNDGINLKLNSLFQSLVKVNKSVQMISKGNVFYKNVHMNPNEERLSSDDEITFMNKFVLDAIPMYLIQPVVERQKKNDNSNEVSSARKKQSEKKEQIV</sequence>
<evidence type="ECO:0000256" key="1">
    <source>
        <dbReference type="SAM" id="MobiDB-lite"/>
    </source>
</evidence>
<proteinExistence type="predicted"/>
<dbReference type="Proteomes" id="UP000324800">
    <property type="component" value="Unassembled WGS sequence"/>
</dbReference>
<feature type="non-terminal residue" evidence="2">
    <location>
        <position position="455"/>
    </location>
</feature>
<dbReference type="EMBL" id="SNRW01022374">
    <property type="protein sequence ID" value="KAA6363872.1"/>
    <property type="molecule type" value="Genomic_DNA"/>
</dbReference>
<comment type="caution">
    <text evidence="2">The sequence shown here is derived from an EMBL/GenBank/DDBJ whole genome shotgun (WGS) entry which is preliminary data.</text>
</comment>
<gene>
    <name evidence="2" type="ORF">EZS28_040601</name>
</gene>
<feature type="region of interest" description="Disordered" evidence="1">
    <location>
        <begin position="430"/>
        <end position="455"/>
    </location>
</feature>